<feature type="transmembrane region" description="Helical" evidence="1">
    <location>
        <begin position="114"/>
        <end position="130"/>
    </location>
</feature>
<feature type="transmembrane region" description="Helical" evidence="1">
    <location>
        <begin position="51"/>
        <end position="70"/>
    </location>
</feature>
<keyword evidence="1" id="KW-0812">Transmembrane</keyword>
<keyword evidence="1" id="KW-0472">Membrane</keyword>
<evidence type="ECO:0000313" key="3">
    <source>
        <dbReference type="Proteomes" id="UP001296776"/>
    </source>
</evidence>
<gene>
    <name evidence="2" type="ORF">CKO40_05460</name>
</gene>
<keyword evidence="1" id="KW-1133">Transmembrane helix</keyword>
<dbReference type="EMBL" id="NRSJ01000006">
    <property type="protein sequence ID" value="MBK1704005.1"/>
    <property type="molecule type" value="Genomic_DNA"/>
</dbReference>
<reference evidence="2" key="2">
    <citation type="journal article" date="2020" name="Microorganisms">
        <title>Osmotic Adaptation and Compatible Solute Biosynthesis of Phototrophic Bacteria as Revealed from Genome Analyses.</title>
        <authorList>
            <person name="Imhoff J.F."/>
            <person name="Rahn T."/>
            <person name="Kunzel S."/>
            <person name="Keller A."/>
            <person name="Neulinger S.C."/>
        </authorList>
    </citation>
    <scope>NUCLEOTIDE SEQUENCE</scope>
    <source>
        <strain evidence="2">DSM 11080</strain>
    </source>
</reference>
<dbReference type="AlphaFoldDB" id="A0AAJ0U376"/>
<dbReference type="Proteomes" id="UP001296776">
    <property type="component" value="Unassembled WGS sequence"/>
</dbReference>
<protein>
    <submittedName>
        <fullName evidence="2">Uncharacterized protein</fullName>
    </submittedName>
</protein>
<organism evidence="2 3">
    <name type="scientific">Halochromatium glycolicum</name>
    <dbReference type="NCBI Taxonomy" id="85075"/>
    <lineage>
        <taxon>Bacteria</taxon>
        <taxon>Pseudomonadati</taxon>
        <taxon>Pseudomonadota</taxon>
        <taxon>Gammaproteobacteria</taxon>
        <taxon>Chromatiales</taxon>
        <taxon>Chromatiaceae</taxon>
        <taxon>Halochromatium</taxon>
    </lineage>
</organism>
<feature type="transmembrane region" description="Helical" evidence="1">
    <location>
        <begin position="333"/>
        <end position="351"/>
    </location>
</feature>
<feature type="transmembrane region" description="Helical" evidence="1">
    <location>
        <begin position="293"/>
        <end position="313"/>
    </location>
</feature>
<accession>A0AAJ0U376</accession>
<dbReference type="RefSeq" id="WP_200345175.1">
    <property type="nucleotide sequence ID" value="NZ_NRSJ01000006.1"/>
</dbReference>
<evidence type="ECO:0000313" key="2">
    <source>
        <dbReference type="EMBL" id="MBK1704005.1"/>
    </source>
</evidence>
<keyword evidence="3" id="KW-1185">Reference proteome</keyword>
<comment type="caution">
    <text evidence="2">The sequence shown here is derived from an EMBL/GenBank/DDBJ whole genome shotgun (WGS) entry which is preliminary data.</text>
</comment>
<evidence type="ECO:0000256" key="1">
    <source>
        <dbReference type="SAM" id="Phobius"/>
    </source>
</evidence>
<feature type="transmembrane region" description="Helical" evidence="1">
    <location>
        <begin position="254"/>
        <end position="273"/>
    </location>
</feature>
<proteinExistence type="predicted"/>
<feature type="transmembrane region" description="Helical" evidence="1">
    <location>
        <begin position="150"/>
        <end position="175"/>
    </location>
</feature>
<name>A0AAJ0U376_9GAMM</name>
<reference evidence="2" key="1">
    <citation type="submission" date="2017-08" db="EMBL/GenBank/DDBJ databases">
        <authorList>
            <person name="Imhoff J.F."/>
            <person name="Rahn T."/>
            <person name="Kuenzel S."/>
            <person name="Neulinger S.C."/>
        </authorList>
    </citation>
    <scope>NUCLEOTIDE SEQUENCE</scope>
    <source>
        <strain evidence="2">DSM 11080</strain>
    </source>
</reference>
<feature type="transmembrane region" description="Helical" evidence="1">
    <location>
        <begin position="228"/>
        <end position="248"/>
    </location>
</feature>
<sequence length="391" mass="42324">MARPLLALIAVYLPTALIPLAGAVASGQPVGDLLRFPLQARGFDAAPADWAFTLSVYGLSLLALIALVWLSRPRQPGAGSADRPMQQDRWPRFVWLAPLCLLAMIIAIDGGAGNAAVGLFTLALLLVVNADTERRTGSSLLSQRRGYFLLLFPLSLTAGWLFFYWLNLFVGLWRYPNAEEAVPFALGKSLDYATLLPALLSLRQWLASFPSLIAATNRGLRIASDPSTAAPADGWLLIGLAGIGLSAYPVWPDGLYWLMIAAPVLLALGTQILRGQSTGLAGIQRGDWSRPLLSALAALLIIALTQLLNLLLGKVWVYALPLLGGPMLLQLPLPVWLLAPLPLALLGLWLADQLAAPFRQRPQQPPFRPGSPLKVPVVDLSRDLSRNRNRR</sequence>